<dbReference type="InterPro" id="IPR050194">
    <property type="entry name" value="Glycosyltransferase_grp1"/>
</dbReference>
<dbReference type="Pfam" id="PF13692">
    <property type="entry name" value="Glyco_trans_1_4"/>
    <property type="match status" value="1"/>
</dbReference>
<keyword evidence="3 6" id="KW-0808">Transferase</keyword>
<evidence type="ECO:0000313" key="8">
    <source>
        <dbReference type="Proteomes" id="UP000199639"/>
    </source>
</evidence>
<dbReference type="PANTHER" id="PTHR45947:SF3">
    <property type="entry name" value="SULFOQUINOVOSYL TRANSFERASE SQD2"/>
    <property type="match status" value="1"/>
</dbReference>
<gene>
    <name evidence="7" type="ORF">E3O21_00180</name>
    <name evidence="6" type="ORF">SAMN05216368_12035</name>
</gene>
<evidence type="ECO:0000256" key="3">
    <source>
        <dbReference type="ARBA" id="ARBA00022679"/>
    </source>
</evidence>
<feature type="domain" description="Glycosyltransferase subfamily 4-like N-terminal" evidence="5">
    <location>
        <begin position="16"/>
        <end position="127"/>
    </location>
</feature>
<dbReference type="STRING" id="1424659.SAMN05216368_12035"/>
<feature type="region of interest" description="Disordered" evidence="4">
    <location>
        <begin position="404"/>
        <end position="443"/>
    </location>
</feature>
<organism evidence="6 8">
    <name type="scientific">Cryobacterium flavum</name>
    <dbReference type="NCBI Taxonomy" id="1424659"/>
    <lineage>
        <taxon>Bacteria</taxon>
        <taxon>Bacillati</taxon>
        <taxon>Actinomycetota</taxon>
        <taxon>Actinomycetes</taxon>
        <taxon>Micrococcales</taxon>
        <taxon>Microbacteriaceae</taxon>
        <taxon>Cryobacterium</taxon>
    </lineage>
</organism>
<dbReference type="PANTHER" id="PTHR45947">
    <property type="entry name" value="SULFOQUINOVOSYL TRANSFERASE SQD2"/>
    <property type="match status" value="1"/>
</dbReference>
<accession>A0A4R8VJR7</accession>
<dbReference type="RefSeq" id="WP_092342321.1">
    <property type="nucleotide sequence ID" value="NZ_FNIB01000020.1"/>
</dbReference>
<dbReference type="AlphaFoldDB" id="A0A4R8VJR7"/>
<dbReference type="Proteomes" id="UP000199639">
    <property type="component" value="Unassembled WGS sequence"/>
</dbReference>
<dbReference type="EMBL" id="SOFD01000001">
    <property type="protein sequence ID" value="TFB82397.1"/>
    <property type="molecule type" value="Genomic_DNA"/>
</dbReference>
<dbReference type="InterPro" id="IPR028098">
    <property type="entry name" value="Glyco_trans_4-like_N"/>
</dbReference>
<dbReference type="SUPFAM" id="SSF53756">
    <property type="entry name" value="UDP-Glycosyltransferase/glycogen phosphorylase"/>
    <property type="match status" value="1"/>
</dbReference>
<evidence type="ECO:0000313" key="6">
    <source>
        <dbReference type="EMBL" id="SDO50634.1"/>
    </source>
</evidence>
<name>A0A4R8VJR7_9MICO</name>
<dbReference type="GO" id="GO:0016757">
    <property type="term" value="F:glycosyltransferase activity"/>
    <property type="evidence" value="ECO:0007669"/>
    <property type="project" value="UniProtKB-KW"/>
</dbReference>
<evidence type="ECO:0000313" key="9">
    <source>
        <dbReference type="Proteomes" id="UP000298252"/>
    </source>
</evidence>
<evidence type="ECO:0000256" key="2">
    <source>
        <dbReference type="ARBA" id="ARBA00022676"/>
    </source>
</evidence>
<dbReference type="GO" id="GO:1901137">
    <property type="term" value="P:carbohydrate derivative biosynthetic process"/>
    <property type="evidence" value="ECO:0007669"/>
    <property type="project" value="UniProtKB-ARBA"/>
</dbReference>
<keyword evidence="9" id="KW-1185">Reference proteome</keyword>
<evidence type="ECO:0000256" key="1">
    <source>
        <dbReference type="ARBA" id="ARBA00021292"/>
    </source>
</evidence>
<dbReference type="EMBL" id="FNIB01000020">
    <property type="protein sequence ID" value="SDO50634.1"/>
    <property type="molecule type" value="Genomic_DNA"/>
</dbReference>
<reference evidence="6 8" key="1">
    <citation type="submission" date="2016-10" db="EMBL/GenBank/DDBJ databases">
        <authorList>
            <person name="Varghese N."/>
            <person name="Submissions S."/>
        </authorList>
    </citation>
    <scope>NUCLEOTIDE SEQUENCE [LARGE SCALE GENOMIC DNA]</scope>
    <source>
        <strain evidence="6 8">CGMCC 1.11215</strain>
    </source>
</reference>
<evidence type="ECO:0000259" key="5">
    <source>
        <dbReference type="Pfam" id="PF13439"/>
    </source>
</evidence>
<protein>
    <recommendedName>
        <fullName evidence="1">D-inositol 3-phosphate glycosyltransferase</fullName>
    </recommendedName>
</protein>
<proteinExistence type="predicted"/>
<dbReference type="Proteomes" id="UP000298252">
    <property type="component" value="Unassembled WGS sequence"/>
</dbReference>
<dbReference type="CDD" id="cd03801">
    <property type="entry name" value="GT4_PimA-like"/>
    <property type="match status" value="1"/>
</dbReference>
<keyword evidence="2" id="KW-0328">Glycosyltransferase</keyword>
<dbReference type="Gene3D" id="3.40.50.2000">
    <property type="entry name" value="Glycogen Phosphorylase B"/>
    <property type="match status" value="2"/>
</dbReference>
<evidence type="ECO:0000313" key="7">
    <source>
        <dbReference type="EMBL" id="TFB82397.1"/>
    </source>
</evidence>
<dbReference type="Pfam" id="PF13439">
    <property type="entry name" value="Glyco_transf_4"/>
    <property type="match status" value="1"/>
</dbReference>
<sequence length="443" mass="46859">MTLRILLVIDYKLKYMGGAQTAFLQQARALAATGHTVTIAAPDACSQLDLAAAGVTCWDSPVTFVVPGANLPIVGNTARTQAVVNRRLAEWQTDLVITHSEFGLAAAVLKVAAKRGIPSMHVVHTFFWRGPRIATLAAPLVATVHGWTTGLAPSRRRLAPRRLDSALRGMTLSVAQAADLVISPSHHQASALRAARLHNVTVISNTSEDLHSRPLISSSTGPLRLVWAARFAPEKRLDVALSAMTIVEGILGHGVVQLDIAGGRASREAPASVIFHGRISSAGVTQLLDSAHAAVITSNGFDNQPMIAIEAFKAGRPVIVSDPTLATEFGIAAIAASDTTAEGLARTIIRLAGDRDRLRAPAAGANRFSAQASAQQHACNIGQAFLRIDSVNTSSHKYAERFISRGRTQPVEHRQGNLPPSAIAPKHGDQISEKVPTSSLSSV</sequence>
<reference evidence="7 9" key="2">
    <citation type="submission" date="2019-03" db="EMBL/GenBank/DDBJ databases">
        <title>Genomics of glacier-inhabiting Cryobacterium strains.</title>
        <authorList>
            <person name="Liu Q."/>
            <person name="Xin Y.-H."/>
        </authorList>
    </citation>
    <scope>NUCLEOTIDE SEQUENCE [LARGE SCALE GENOMIC DNA]</scope>
    <source>
        <strain evidence="7 9">Hh8</strain>
    </source>
</reference>
<evidence type="ECO:0000256" key="4">
    <source>
        <dbReference type="SAM" id="MobiDB-lite"/>
    </source>
</evidence>